<evidence type="ECO:0000259" key="3">
    <source>
        <dbReference type="Pfam" id="PF00862"/>
    </source>
</evidence>
<sequence length="66" mass="7467">MVPNGPSRTDFSRSCQLSSNHLLQFKQVYILDEVRAVEKELLLPTKRLGLNIKPQILVVHSSYSNG</sequence>
<dbReference type="InterPro" id="IPR000368">
    <property type="entry name" value="Sucrose_synth_GT-B1"/>
</dbReference>
<keyword evidence="1" id="KW-0328">Glycosyltransferase</keyword>
<dbReference type="GO" id="GO:0016757">
    <property type="term" value="F:glycosyltransferase activity"/>
    <property type="evidence" value="ECO:0007669"/>
    <property type="project" value="UniProtKB-KW"/>
</dbReference>
<protein>
    <recommendedName>
        <fullName evidence="3">Sucrose synthase first GT-B domain-containing protein</fullName>
    </recommendedName>
</protein>
<accession>A0A5D2ALL9</accession>
<dbReference type="AlphaFoldDB" id="A0A5D2ALL9"/>
<organism evidence="4 5">
    <name type="scientific">Gossypium darwinii</name>
    <name type="common">Darwin's cotton</name>
    <name type="synonym">Gossypium barbadense var. darwinii</name>
    <dbReference type="NCBI Taxonomy" id="34276"/>
    <lineage>
        <taxon>Eukaryota</taxon>
        <taxon>Viridiplantae</taxon>
        <taxon>Streptophyta</taxon>
        <taxon>Embryophyta</taxon>
        <taxon>Tracheophyta</taxon>
        <taxon>Spermatophyta</taxon>
        <taxon>Magnoliopsida</taxon>
        <taxon>eudicotyledons</taxon>
        <taxon>Gunneridae</taxon>
        <taxon>Pentapetalae</taxon>
        <taxon>rosids</taxon>
        <taxon>malvids</taxon>
        <taxon>Malvales</taxon>
        <taxon>Malvaceae</taxon>
        <taxon>Malvoideae</taxon>
        <taxon>Gossypium</taxon>
    </lineage>
</organism>
<evidence type="ECO:0000313" key="4">
    <source>
        <dbReference type="EMBL" id="TYG45721.1"/>
    </source>
</evidence>
<dbReference type="Pfam" id="PF00862">
    <property type="entry name" value="GT-B_Sucrose_synth"/>
    <property type="match status" value="1"/>
</dbReference>
<feature type="domain" description="Sucrose synthase first GT-B" evidence="3">
    <location>
        <begin position="27"/>
        <end position="60"/>
    </location>
</feature>
<dbReference type="EMBL" id="CM017711">
    <property type="protein sequence ID" value="TYG45721.1"/>
    <property type="molecule type" value="Genomic_DNA"/>
</dbReference>
<name>A0A5D2ALL9_GOSDA</name>
<proteinExistence type="predicted"/>
<evidence type="ECO:0000256" key="1">
    <source>
        <dbReference type="ARBA" id="ARBA00022676"/>
    </source>
</evidence>
<evidence type="ECO:0000313" key="5">
    <source>
        <dbReference type="Proteomes" id="UP000323506"/>
    </source>
</evidence>
<keyword evidence="5" id="KW-1185">Reference proteome</keyword>
<gene>
    <name evidence="4" type="ORF">ES288_D11G197200v1</name>
</gene>
<dbReference type="Proteomes" id="UP000323506">
    <property type="component" value="Chromosome D11"/>
</dbReference>
<keyword evidence="2" id="KW-0808">Transferase</keyword>
<reference evidence="4 5" key="1">
    <citation type="submission" date="2019-06" db="EMBL/GenBank/DDBJ databases">
        <title>WGS assembly of Gossypium darwinii.</title>
        <authorList>
            <person name="Chen Z.J."/>
            <person name="Sreedasyam A."/>
            <person name="Ando A."/>
            <person name="Song Q."/>
            <person name="De L."/>
            <person name="Hulse-Kemp A."/>
            <person name="Ding M."/>
            <person name="Ye W."/>
            <person name="Kirkbride R."/>
            <person name="Jenkins J."/>
            <person name="Plott C."/>
            <person name="Lovell J."/>
            <person name="Lin Y.-M."/>
            <person name="Vaughn R."/>
            <person name="Liu B."/>
            <person name="Li W."/>
            <person name="Simpson S."/>
            <person name="Scheffler B."/>
            <person name="Saski C."/>
            <person name="Grover C."/>
            <person name="Hu G."/>
            <person name="Conover J."/>
            <person name="Carlson J."/>
            <person name="Shu S."/>
            <person name="Boston L."/>
            <person name="Williams M."/>
            <person name="Peterson D."/>
            <person name="Mcgee K."/>
            <person name="Jones D."/>
            <person name="Wendel J."/>
            <person name="Stelly D."/>
            <person name="Grimwood J."/>
            <person name="Schmutz J."/>
        </authorList>
    </citation>
    <scope>NUCLEOTIDE SEQUENCE [LARGE SCALE GENOMIC DNA]</scope>
    <source>
        <strain evidence="4">1808015.09</strain>
    </source>
</reference>
<evidence type="ECO:0000256" key="2">
    <source>
        <dbReference type="ARBA" id="ARBA00022679"/>
    </source>
</evidence>